<protein>
    <submittedName>
        <fullName evidence="7">Glycoside hydrolase family 32 protein</fullName>
    </submittedName>
</protein>
<dbReference type="InterPro" id="IPR013189">
    <property type="entry name" value="Glyco_hydro_32_C"/>
</dbReference>
<evidence type="ECO:0000256" key="1">
    <source>
        <dbReference type="ARBA" id="ARBA00009902"/>
    </source>
</evidence>
<dbReference type="RefSeq" id="WP_330799295.1">
    <property type="nucleotide sequence ID" value="NZ_JAZEWV010000031.1"/>
</dbReference>
<dbReference type="InterPro" id="IPR023296">
    <property type="entry name" value="Glyco_hydro_beta-prop_sf"/>
</dbReference>
<evidence type="ECO:0000256" key="4">
    <source>
        <dbReference type="RuleBase" id="RU362110"/>
    </source>
</evidence>
<keyword evidence="2 4" id="KW-0378">Hydrolase</keyword>
<accession>A0ABU7PIE3</accession>
<dbReference type="PANTHER" id="PTHR42800">
    <property type="entry name" value="EXOINULINASE INUD (AFU_ORTHOLOGUE AFUA_5G00480)"/>
    <property type="match status" value="1"/>
</dbReference>
<evidence type="ECO:0000313" key="8">
    <source>
        <dbReference type="Proteomes" id="UP001344658"/>
    </source>
</evidence>
<dbReference type="Proteomes" id="UP001344658">
    <property type="component" value="Unassembled WGS sequence"/>
</dbReference>
<name>A0ABU7PIE3_9ACTN</name>
<evidence type="ECO:0000256" key="3">
    <source>
        <dbReference type="ARBA" id="ARBA00023295"/>
    </source>
</evidence>
<dbReference type="GO" id="GO:0016787">
    <property type="term" value="F:hydrolase activity"/>
    <property type="evidence" value="ECO:0007669"/>
    <property type="project" value="UniProtKB-KW"/>
</dbReference>
<dbReference type="SMART" id="SM00640">
    <property type="entry name" value="Glyco_32"/>
    <property type="match status" value="1"/>
</dbReference>
<dbReference type="InterPro" id="IPR001362">
    <property type="entry name" value="Glyco_hydro_32"/>
</dbReference>
<dbReference type="PROSITE" id="PS51318">
    <property type="entry name" value="TAT"/>
    <property type="match status" value="1"/>
</dbReference>
<dbReference type="Pfam" id="PF00251">
    <property type="entry name" value="Glyco_hydro_32N"/>
    <property type="match status" value="1"/>
</dbReference>
<dbReference type="Gene3D" id="2.115.10.20">
    <property type="entry name" value="Glycosyl hydrolase domain, family 43"/>
    <property type="match status" value="1"/>
</dbReference>
<feature type="domain" description="Glycosyl hydrolase family 32 N-terminal" evidence="5">
    <location>
        <begin position="39"/>
        <end position="336"/>
    </location>
</feature>
<dbReference type="SUPFAM" id="SSF49899">
    <property type="entry name" value="Concanavalin A-like lectins/glucanases"/>
    <property type="match status" value="1"/>
</dbReference>
<organism evidence="7 8">
    <name type="scientific">Actinacidiphila polyblastidii</name>
    <dbReference type="NCBI Taxonomy" id="3110430"/>
    <lineage>
        <taxon>Bacteria</taxon>
        <taxon>Bacillati</taxon>
        <taxon>Actinomycetota</taxon>
        <taxon>Actinomycetes</taxon>
        <taxon>Kitasatosporales</taxon>
        <taxon>Streptomycetaceae</taxon>
        <taxon>Actinacidiphila</taxon>
    </lineage>
</organism>
<gene>
    <name evidence="7" type="ORF">V2S66_26970</name>
</gene>
<comment type="caution">
    <text evidence="7">The sequence shown here is derived from an EMBL/GenBank/DDBJ whole genome shotgun (WGS) entry which is preliminary data.</text>
</comment>
<dbReference type="EMBL" id="JAZEWV010000031">
    <property type="protein sequence ID" value="MEE4545596.1"/>
    <property type="molecule type" value="Genomic_DNA"/>
</dbReference>
<feature type="domain" description="Glycosyl hydrolase family 32 C-terminal" evidence="6">
    <location>
        <begin position="364"/>
        <end position="500"/>
    </location>
</feature>
<dbReference type="SUPFAM" id="SSF75005">
    <property type="entry name" value="Arabinanase/levansucrase/invertase"/>
    <property type="match status" value="1"/>
</dbReference>
<dbReference type="Gene3D" id="2.60.120.560">
    <property type="entry name" value="Exo-inulinase, domain 1"/>
    <property type="match status" value="1"/>
</dbReference>
<proteinExistence type="inferred from homology"/>
<dbReference type="InterPro" id="IPR013320">
    <property type="entry name" value="ConA-like_dom_sf"/>
</dbReference>
<dbReference type="CDD" id="cd18622">
    <property type="entry name" value="GH32_Inu-like"/>
    <property type="match status" value="1"/>
</dbReference>
<reference evidence="7 8" key="1">
    <citation type="submission" date="2023-12" db="EMBL/GenBank/DDBJ databases">
        <title>Streptomyces sp. V4-01.</title>
        <authorList>
            <person name="Somphong A."/>
            <person name="Phongsopitanun W."/>
        </authorList>
    </citation>
    <scope>NUCLEOTIDE SEQUENCE [LARGE SCALE GENOMIC DNA]</scope>
    <source>
        <strain evidence="7 8">V4-01</strain>
    </source>
</reference>
<evidence type="ECO:0000313" key="7">
    <source>
        <dbReference type="EMBL" id="MEE4545596.1"/>
    </source>
</evidence>
<dbReference type="PANTHER" id="PTHR42800:SF1">
    <property type="entry name" value="EXOINULINASE INUD (AFU_ORTHOLOGUE AFUA_5G00480)"/>
    <property type="match status" value="1"/>
</dbReference>
<dbReference type="InterPro" id="IPR006311">
    <property type="entry name" value="TAT_signal"/>
</dbReference>
<keyword evidence="8" id="KW-1185">Reference proteome</keyword>
<evidence type="ECO:0000259" key="6">
    <source>
        <dbReference type="Pfam" id="PF08244"/>
    </source>
</evidence>
<dbReference type="InterPro" id="IPR013148">
    <property type="entry name" value="Glyco_hydro_32_N"/>
</dbReference>
<comment type="similarity">
    <text evidence="1 4">Belongs to the glycosyl hydrolase 32 family.</text>
</comment>
<keyword evidence="3 4" id="KW-0326">Glycosidase</keyword>
<evidence type="ECO:0000256" key="2">
    <source>
        <dbReference type="ARBA" id="ARBA00022801"/>
    </source>
</evidence>
<evidence type="ECO:0000259" key="5">
    <source>
        <dbReference type="Pfam" id="PF00251"/>
    </source>
</evidence>
<dbReference type="Pfam" id="PF08244">
    <property type="entry name" value="Glyco_hydro_32C"/>
    <property type="match status" value="1"/>
</dbReference>
<sequence>MPHLSRRVFLQSLGATAIATTLGIPSAAADSTSLRAVYHLTPSSGWLSDPQRPIHLGSQDHLYYLHSGQDNAPGWWEHATTTDQAAFTDQGAGIPLTSTDFPVWTGSSVIDTDNTAGFGAGAVVALATQPTGGDRYQQEQYLYYSTDGGYTFTAYGPPVITNPDHNDWFRDPKIHWDTARGEWVVVIGRQQAIWFYTSADLIHWTYRSAFSYTSPNIGGFECPDLFEMTADDGTSHWVLGASTQGDYSGQPDTYGYWVGHWDGTRYTTDGRDPQWLDWGWDWYAAVTWPNAASPDTSRFALGWMNNWHYAGRAVPTDASDGYNGQMSIVRELRLGRQSGGWYTLLSQPVAALQNHVTRTIDLSDVTVNGTVDLPYHGSAYELELDIDWDQLDNVGLSVGKSADGSRHTNIGVYQGSVYVDRRPSDQPAYSFGAYGQSNAPIDPAARTVHLKIFVDKQSVEVYVNAGYTILSNLVGFQPDDTGICVYADNGSATFSRITVREFG</sequence>